<name>M2BBW1_TREDN</name>
<comment type="caution">
    <text evidence="1">The sequence shown here is derived from an EMBL/GenBank/DDBJ whole genome shotgun (WGS) entry which is preliminary data.</text>
</comment>
<evidence type="ECO:0000313" key="2">
    <source>
        <dbReference type="Proteomes" id="UP000016183"/>
    </source>
</evidence>
<dbReference type="HOGENOM" id="CLU_3123842_0_0_12"/>
<organism evidence="1 2">
    <name type="scientific">Treponema denticola SP33</name>
    <dbReference type="NCBI Taxonomy" id="999437"/>
    <lineage>
        <taxon>Bacteria</taxon>
        <taxon>Pseudomonadati</taxon>
        <taxon>Spirochaetota</taxon>
        <taxon>Spirochaetia</taxon>
        <taxon>Spirochaetales</taxon>
        <taxon>Treponemataceae</taxon>
        <taxon>Treponema</taxon>
    </lineage>
</organism>
<gene>
    <name evidence="1" type="ORF">HMPREF9733_02674</name>
</gene>
<dbReference type="Proteomes" id="UP000016183">
    <property type="component" value="Unassembled WGS sequence"/>
</dbReference>
<accession>M2BBW1</accession>
<evidence type="ECO:0000313" key="1">
    <source>
        <dbReference type="EMBL" id="EMB19574.1"/>
    </source>
</evidence>
<sequence>MTVKELIEKLSEYDGDLSVNIQNGDEGGCYTGSRVVSTLYFEDGCIILDD</sequence>
<proteinExistence type="predicted"/>
<protein>
    <submittedName>
        <fullName evidence="1">Uncharacterized protein</fullName>
    </submittedName>
</protein>
<dbReference type="AlphaFoldDB" id="M2BBW1"/>
<dbReference type="EMBL" id="AGDZ01000039">
    <property type="protein sequence ID" value="EMB19574.1"/>
    <property type="molecule type" value="Genomic_DNA"/>
</dbReference>
<reference evidence="1 2" key="1">
    <citation type="submission" date="2012-01" db="EMBL/GenBank/DDBJ databases">
        <title>The Genome Sequence of Treponema denticola SP33.</title>
        <authorList>
            <consortium name="The Broad Institute Genome Sequencing Platform"/>
            <person name="Earl A."/>
            <person name="Ward D."/>
            <person name="Feldgarden M."/>
            <person name="Gevers D."/>
            <person name="Blanton J.M."/>
            <person name="Fenno C.J."/>
            <person name="Baranova O.V."/>
            <person name="Mathney J."/>
            <person name="Dewhirst F.E."/>
            <person name="Izard J."/>
            <person name="Young S.K."/>
            <person name="Zeng Q."/>
            <person name="Gargeya S."/>
            <person name="Fitzgerald M."/>
            <person name="Haas B."/>
            <person name="Abouelleil A."/>
            <person name="Alvarado L."/>
            <person name="Arachchi H.M."/>
            <person name="Berlin A."/>
            <person name="Chapman S.B."/>
            <person name="Gearin G."/>
            <person name="Goldberg J."/>
            <person name="Griggs A."/>
            <person name="Gujja S."/>
            <person name="Hansen M."/>
            <person name="Heiman D."/>
            <person name="Howarth C."/>
            <person name="Larimer J."/>
            <person name="Lui A."/>
            <person name="MacDonald P.J.P."/>
            <person name="McCowen C."/>
            <person name="Montmayeur A."/>
            <person name="Murphy C."/>
            <person name="Neiman D."/>
            <person name="Pearson M."/>
            <person name="Priest M."/>
            <person name="Roberts A."/>
            <person name="Saif S."/>
            <person name="Shea T."/>
            <person name="Sisk P."/>
            <person name="Stolte C."/>
            <person name="Sykes S."/>
            <person name="Wortman J."/>
            <person name="Nusbaum C."/>
            <person name="Birren B."/>
        </authorList>
    </citation>
    <scope>NUCLEOTIDE SEQUENCE [LARGE SCALE GENOMIC DNA]</scope>
    <source>
        <strain evidence="1 2">SP33</strain>
    </source>
</reference>